<feature type="transmembrane region" description="Helical" evidence="7">
    <location>
        <begin position="72"/>
        <end position="90"/>
    </location>
</feature>
<keyword evidence="10" id="KW-1185">Reference proteome</keyword>
<protein>
    <submittedName>
        <fullName evidence="9">Putative Mg2+ transporter-C (MgtC) family protein</fullName>
    </submittedName>
</protein>
<evidence type="ECO:0000256" key="4">
    <source>
        <dbReference type="ARBA" id="ARBA00022692"/>
    </source>
</evidence>
<organism evidence="9 10">
    <name type="scientific">Megasphaera paucivorans</name>
    <dbReference type="NCBI Taxonomy" id="349095"/>
    <lineage>
        <taxon>Bacteria</taxon>
        <taxon>Bacillati</taxon>
        <taxon>Bacillota</taxon>
        <taxon>Negativicutes</taxon>
        <taxon>Veillonellales</taxon>
        <taxon>Veillonellaceae</taxon>
        <taxon>Megasphaera</taxon>
    </lineage>
</organism>
<evidence type="ECO:0000313" key="10">
    <source>
        <dbReference type="Proteomes" id="UP000199309"/>
    </source>
</evidence>
<dbReference type="OrthoDB" id="9811198at2"/>
<evidence type="ECO:0000256" key="2">
    <source>
        <dbReference type="ARBA" id="ARBA00009298"/>
    </source>
</evidence>
<evidence type="ECO:0000256" key="3">
    <source>
        <dbReference type="ARBA" id="ARBA00022475"/>
    </source>
</evidence>
<accession>A0A1G9R8D2</accession>
<evidence type="ECO:0000256" key="6">
    <source>
        <dbReference type="ARBA" id="ARBA00023136"/>
    </source>
</evidence>
<name>A0A1G9R8D2_9FIRM</name>
<feature type="transmembrane region" description="Helical" evidence="7">
    <location>
        <begin position="6"/>
        <end position="24"/>
    </location>
</feature>
<dbReference type="InterPro" id="IPR049177">
    <property type="entry name" value="MgtC_SapB_SrpB_YhiD_N"/>
</dbReference>
<dbReference type="EMBL" id="FNHQ01000002">
    <property type="protein sequence ID" value="SDM18685.1"/>
    <property type="molecule type" value="Genomic_DNA"/>
</dbReference>
<comment type="similarity">
    <text evidence="2">Belongs to the MgtC/SapB family.</text>
</comment>
<gene>
    <name evidence="9" type="ORF">SAMN05660299_00412</name>
</gene>
<keyword evidence="6 7" id="KW-0472">Membrane</keyword>
<dbReference type="PANTHER" id="PTHR33778">
    <property type="entry name" value="PROTEIN MGTC"/>
    <property type="match status" value="1"/>
</dbReference>
<dbReference type="InterPro" id="IPR003416">
    <property type="entry name" value="MgtC/SapB/SrpB/YhiD_fam"/>
</dbReference>
<evidence type="ECO:0000259" key="8">
    <source>
        <dbReference type="Pfam" id="PF02308"/>
    </source>
</evidence>
<feature type="transmembrane region" description="Helical" evidence="7">
    <location>
        <begin position="121"/>
        <end position="141"/>
    </location>
</feature>
<keyword evidence="4 7" id="KW-0812">Transmembrane</keyword>
<dbReference type="RefSeq" id="WP_091647720.1">
    <property type="nucleotide sequence ID" value="NZ_FNHQ01000002.1"/>
</dbReference>
<comment type="subcellular location">
    <subcellularLocation>
        <location evidence="1">Cell membrane</location>
        <topology evidence="1">Multi-pass membrane protein</topology>
    </subcellularLocation>
</comment>
<sequence>MITTIASIVRLCIAVILGGIIGYERQAQSKSAGLRTHILVCLGSCLCMIISINIAMDMYFQYGITNSDPERIAAQVITGIGFLGAGTILANQKERNVKGLTTAASIWAVAAVGLVVGAGYIVTAVAATFLVFIVLTIFIRVDDLVRRHRERQYTFHIIMRNTVGQSRRLADFFKKEDIQVESFQSIAAEEQPRAELIVSVSTFRDVHENKIILDLLALKGIEEVYTKPSDGKEKDM</sequence>
<reference evidence="9 10" key="1">
    <citation type="submission" date="2016-10" db="EMBL/GenBank/DDBJ databases">
        <authorList>
            <person name="de Groot N.N."/>
        </authorList>
    </citation>
    <scope>NUCLEOTIDE SEQUENCE [LARGE SCALE GENOMIC DNA]</scope>
    <source>
        <strain evidence="9 10">DSM 16981</strain>
    </source>
</reference>
<dbReference type="AlphaFoldDB" id="A0A1G9R8D2"/>
<proteinExistence type="inferred from homology"/>
<feature type="transmembrane region" description="Helical" evidence="7">
    <location>
        <begin position="36"/>
        <end position="60"/>
    </location>
</feature>
<evidence type="ECO:0000256" key="1">
    <source>
        <dbReference type="ARBA" id="ARBA00004651"/>
    </source>
</evidence>
<dbReference type="STRING" id="349095.SAMN05660299_00412"/>
<evidence type="ECO:0000313" key="9">
    <source>
        <dbReference type="EMBL" id="SDM18685.1"/>
    </source>
</evidence>
<keyword evidence="5 7" id="KW-1133">Transmembrane helix</keyword>
<dbReference type="PANTHER" id="PTHR33778:SF1">
    <property type="entry name" value="MAGNESIUM TRANSPORTER YHID-RELATED"/>
    <property type="match status" value="1"/>
</dbReference>
<feature type="domain" description="MgtC/SapB/SrpB/YhiD N-terminal" evidence="8">
    <location>
        <begin position="11"/>
        <end position="141"/>
    </location>
</feature>
<keyword evidence="3" id="KW-1003">Cell membrane</keyword>
<evidence type="ECO:0000256" key="5">
    <source>
        <dbReference type="ARBA" id="ARBA00022989"/>
    </source>
</evidence>
<dbReference type="GO" id="GO:0005886">
    <property type="term" value="C:plasma membrane"/>
    <property type="evidence" value="ECO:0007669"/>
    <property type="project" value="UniProtKB-SubCell"/>
</dbReference>
<dbReference type="Pfam" id="PF02308">
    <property type="entry name" value="MgtC"/>
    <property type="match status" value="1"/>
</dbReference>
<dbReference type="Proteomes" id="UP000199309">
    <property type="component" value="Unassembled WGS sequence"/>
</dbReference>
<dbReference type="PRINTS" id="PR01837">
    <property type="entry name" value="MGTCSAPBPROT"/>
</dbReference>
<evidence type="ECO:0000256" key="7">
    <source>
        <dbReference type="SAM" id="Phobius"/>
    </source>
</evidence>
<feature type="transmembrane region" description="Helical" evidence="7">
    <location>
        <begin position="97"/>
        <end position="115"/>
    </location>
</feature>